<feature type="region of interest" description="Disordered" evidence="1">
    <location>
        <begin position="1"/>
        <end position="20"/>
    </location>
</feature>
<name>A0A9P3UPJ6_LYOSH</name>
<organism evidence="2 3">
    <name type="scientific">Lyophyllum shimeji</name>
    <name type="common">Hon-shimeji</name>
    <name type="synonym">Tricholoma shimeji</name>
    <dbReference type="NCBI Taxonomy" id="47721"/>
    <lineage>
        <taxon>Eukaryota</taxon>
        <taxon>Fungi</taxon>
        <taxon>Dikarya</taxon>
        <taxon>Basidiomycota</taxon>
        <taxon>Agaricomycotina</taxon>
        <taxon>Agaricomycetes</taxon>
        <taxon>Agaricomycetidae</taxon>
        <taxon>Agaricales</taxon>
        <taxon>Tricholomatineae</taxon>
        <taxon>Lyophyllaceae</taxon>
        <taxon>Lyophyllum</taxon>
    </lineage>
</organism>
<dbReference type="Proteomes" id="UP001063166">
    <property type="component" value="Unassembled WGS sequence"/>
</dbReference>
<protein>
    <submittedName>
        <fullName evidence="2">Uncharacterized protein</fullName>
    </submittedName>
</protein>
<evidence type="ECO:0000256" key="1">
    <source>
        <dbReference type="SAM" id="MobiDB-lite"/>
    </source>
</evidence>
<sequence length="98" mass="10323">MAIESPLTRRIDHHHDYSTHCAPPSRPPALLFLHATPGGPCSSLPSLIGDVEREGLFLPPLLAASFPGGLLSRHGCTRGHTRGCGLLSRHGLATSVNG</sequence>
<accession>A0A9P3UPJ6</accession>
<evidence type="ECO:0000313" key="2">
    <source>
        <dbReference type="EMBL" id="GLB39070.1"/>
    </source>
</evidence>
<proteinExistence type="predicted"/>
<evidence type="ECO:0000313" key="3">
    <source>
        <dbReference type="Proteomes" id="UP001063166"/>
    </source>
</evidence>
<dbReference type="EMBL" id="BRPK01000006">
    <property type="protein sequence ID" value="GLB39070.1"/>
    <property type="molecule type" value="Genomic_DNA"/>
</dbReference>
<dbReference type="AlphaFoldDB" id="A0A9P3UPJ6"/>
<feature type="compositionally biased region" description="Basic and acidic residues" evidence="1">
    <location>
        <begin position="7"/>
        <end position="18"/>
    </location>
</feature>
<gene>
    <name evidence="2" type="ORF">LshimejAT787_0602320</name>
</gene>
<reference evidence="2" key="1">
    <citation type="submission" date="2022-07" db="EMBL/GenBank/DDBJ databases">
        <title>The genome of Lyophyllum shimeji provides insight into the initial evolution of ectomycorrhizal fungal genome.</title>
        <authorList>
            <person name="Kobayashi Y."/>
            <person name="Shibata T."/>
            <person name="Hirakawa H."/>
            <person name="Shigenobu S."/>
            <person name="Nishiyama T."/>
            <person name="Yamada A."/>
            <person name="Hasebe M."/>
            <person name="Kawaguchi M."/>
        </authorList>
    </citation>
    <scope>NUCLEOTIDE SEQUENCE</scope>
    <source>
        <strain evidence="2">AT787</strain>
    </source>
</reference>
<keyword evidence="3" id="KW-1185">Reference proteome</keyword>
<comment type="caution">
    <text evidence="2">The sequence shown here is derived from an EMBL/GenBank/DDBJ whole genome shotgun (WGS) entry which is preliminary data.</text>
</comment>